<dbReference type="EMBL" id="BLJE01000007">
    <property type="protein sequence ID" value="GFE67084.1"/>
    <property type="molecule type" value="Genomic_DNA"/>
</dbReference>
<organism evidence="6 7">
    <name type="scientific">Litoreibacter roseus</name>
    <dbReference type="NCBI Taxonomy" id="2601869"/>
    <lineage>
        <taxon>Bacteria</taxon>
        <taxon>Pseudomonadati</taxon>
        <taxon>Pseudomonadota</taxon>
        <taxon>Alphaproteobacteria</taxon>
        <taxon>Rhodobacterales</taxon>
        <taxon>Roseobacteraceae</taxon>
        <taxon>Litoreibacter</taxon>
    </lineage>
</organism>
<proteinExistence type="predicted"/>
<dbReference type="PROSITE" id="PS50977">
    <property type="entry name" value="HTH_TETR_2"/>
    <property type="match status" value="1"/>
</dbReference>
<protein>
    <recommendedName>
        <fullName evidence="5">HTH tetR-type domain-containing protein</fullName>
    </recommendedName>
</protein>
<evidence type="ECO:0000256" key="2">
    <source>
        <dbReference type="ARBA" id="ARBA00023125"/>
    </source>
</evidence>
<accession>A0A6N6JLU3</accession>
<dbReference type="InterPro" id="IPR036271">
    <property type="entry name" value="Tet_transcr_reg_TetR-rel_C_sf"/>
</dbReference>
<dbReference type="Proteomes" id="UP000436822">
    <property type="component" value="Unassembled WGS sequence"/>
</dbReference>
<dbReference type="OrthoDB" id="7056813at2"/>
<reference evidence="6 7" key="1">
    <citation type="submission" date="2019-12" db="EMBL/GenBank/DDBJ databases">
        <title>Litoreibacter badius sp. nov., a novel bacteriochlorophyll a-containing bacterium in the genus Litoreibacter.</title>
        <authorList>
            <person name="Kanamuro M."/>
            <person name="Takabe Y."/>
            <person name="Mori K."/>
            <person name="Takaichi S."/>
            <person name="Hanada S."/>
        </authorList>
    </citation>
    <scope>NUCLEOTIDE SEQUENCE [LARGE SCALE GENOMIC DNA]</scope>
    <source>
        <strain evidence="6 7">K6</strain>
    </source>
</reference>
<comment type="caution">
    <text evidence="6">The sequence shown here is derived from an EMBL/GenBank/DDBJ whole genome shotgun (WGS) entry which is preliminary data.</text>
</comment>
<dbReference type="Pfam" id="PF00440">
    <property type="entry name" value="TetR_N"/>
    <property type="match status" value="1"/>
</dbReference>
<evidence type="ECO:0000313" key="6">
    <source>
        <dbReference type="EMBL" id="GFE67084.1"/>
    </source>
</evidence>
<evidence type="ECO:0000313" key="7">
    <source>
        <dbReference type="Proteomes" id="UP000436822"/>
    </source>
</evidence>
<dbReference type="InterPro" id="IPR001647">
    <property type="entry name" value="HTH_TetR"/>
</dbReference>
<dbReference type="Pfam" id="PF13305">
    <property type="entry name" value="TetR_C_33"/>
    <property type="match status" value="1"/>
</dbReference>
<dbReference type="RefSeq" id="WP_159810730.1">
    <property type="nucleotide sequence ID" value="NZ_BLJE01000007.1"/>
</dbReference>
<feature type="domain" description="HTH tetR-type" evidence="5">
    <location>
        <begin position="22"/>
        <end position="82"/>
    </location>
</feature>
<dbReference type="SUPFAM" id="SSF46689">
    <property type="entry name" value="Homeodomain-like"/>
    <property type="match status" value="1"/>
</dbReference>
<dbReference type="GO" id="GO:0003677">
    <property type="term" value="F:DNA binding"/>
    <property type="evidence" value="ECO:0007669"/>
    <property type="project" value="UniProtKB-UniRule"/>
</dbReference>
<keyword evidence="2 4" id="KW-0238">DNA-binding</keyword>
<dbReference type="InterPro" id="IPR009057">
    <property type="entry name" value="Homeodomain-like_sf"/>
</dbReference>
<feature type="DNA-binding region" description="H-T-H motif" evidence="4">
    <location>
        <begin position="45"/>
        <end position="64"/>
    </location>
</feature>
<evidence type="ECO:0000256" key="4">
    <source>
        <dbReference type="PROSITE-ProRule" id="PRU00335"/>
    </source>
</evidence>
<evidence type="ECO:0000259" key="5">
    <source>
        <dbReference type="PROSITE" id="PS50977"/>
    </source>
</evidence>
<dbReference type="Gene3D" id="1.10.357.10">
    <property type="entry name" value="Tetracycline Repressor, domain 2"/>
    <property type="match status" value="1"/>
</dbReference>
<keyword evidence="3" id="KW-0804">Transcription</keyword>
<dbReference type="SUPFAM" id="SSF48498">
    <property type="entry name" value="Tetracyclin repressor-like, C-terminal domain"/>
    <property type="match status" value="1"/>
</dbReference>
<keyword evidence="1" id="KW-0805">Transcription regulation</keyword>
<sequence length="212" mass="23355">MNERIDHTQPTTSPEERRYHHGDLRTALLDAGEVELAEVGPEAFSLRRVARRTGVSHAAPAHHFNDVAGLLTALAVRGFERLLDMAKAEIAKTTGPREGLLAYGLAYIAFAQIHTALFRLSFTSDRTDRADIDLTRAGDDAFRLLAEQFAALTGKAPFGTFQDMVLTHHYWAVVHGTADLLAGQRLWQVQGLSDHAKRNALRALLEPALPVD</sequence>
<dbReference type="InterPro" id="IPR025996">
    <property type="entry name" value="MT1864/Rv1816-like_C"/>
</dbReference>
<name>A0A6N6JLU3_9RHOB</name>
<gene>
    <name evidence="6" type="ORF">KIN_41580</name>
</gene>
<evidence type="ECO:0000256" key="1">
    <source>
        <dbReference type="ARBA" id="ARBA00023015"/>
    </source>
</evidence>
<dbReference type="AlphaFoldDB" id="A0A6N6JLU3"/>
<keyword evidence="7" id="KW-1185">Reference proteome</keyword>
<evidence type="ECO:0000256" key="3">
    <source>
        <dbReference type="ARBA" id="ARBA00023163"/>
    </source>
</evidence>